<dbReference type="Proteomes" id="UP001596417">
    <property type="component" value="Unassembled WGS sequence"/>
</dbReference>
<organism evidence="1 2">
    <name type="scientific">Halocatena marina</name>
    <dbReference type="NCBI Taxonomy" id="2934937"/>
    <lineage>
        <taxon>Archaea</taxon>
        <taxon>Methanobacteriati</taxon>
        <taxon>Methanobacteriota</taxon>
        <taxon>Stenosarchaea group</taxon>
        <taxon>Halobacteria</taxon>
        <taxon>Halobacteriales</taxon>
        <taxon>Natronomonadaceae</taxon>
        <taxon>Halocatena</taxon>
    </lineage>
</organism>
<evidence type="ECO:0000313" key="1">
    <source>
        <dbReference type="EMBL" id="MFC7189782.1"/>
    </source>
</evidence>
<dbReference type="AlphaFoldDB" id="A0ABD5YPM3"/>
<protein>
    <submittedName>
        <fullName evidence="1">Uncharacterized protein</fullName>
    </submittedName>
</protein>
<evidence type="ECO:0000313" key="2">
    <source>
        <dbReference type="Proteomes" id="UP001596417"/>
    </source>
</evidence>
<reference evidence="1 2" key="1">
    <citation type="journal article" date="2019" name="Int. J. Syst. Evol. Microbiol.">
        <title>The Global Catalogue of Microorganisms (GCM) 10K type strain sequencing project: providing services to taxonomists for standard genome sequencing and annotation.</title>
        <authorList>
            <consortium name="The Broad Institute Genomics Platform"/>
            <consortium name="The Broad Institute Genome Sequencing Center for Infectious Disease"/>
            <person name="Wu L."/>
            <person name="Ma J."/>
        </authorList>
    </citation>
    <scope>NUCLEOTIDE SEQUENCE [LARGE SCALE GENOMIC DNA]</scope>
    <source>
        <strain evidence="1 2">RDMS1</strain>
    </source>
</reference>
<gene>
    <name evidence="1" type="ORF">ACFQL7_07880</name>
</gene>
<dbReference type="EMBL" id="JBHTAX010000001">
    <property type="protein sequence ID" value="MFC7189782.1"/>
    <property type="molecule type" value="Genomic_DNA"/>
</dbReference>
<accession>A0ABD5YPM3</accession>
<dbReference type="RefSeq" id="WP_390205211.1">
    <property type="nucleotide sequence ID" value="NZ_JBHSZC010000001.1"/>
</dbReference>
<proteinExistence type="predicted"/>
<comment type="caution">
    <text evidence="1">The sequence shown here is derived from an EMBL/GenBank/DDBJ whole genome shotgun (WGS) entry which is preliminary data.</text>
</comment>
<name>A0ABD5YPM3_9EURY</name>
<sequence>MRIRNIETIEFTYESRHAFDEKGHAHPGDPHEATGAITRIAVEGGRTGTVLAAVGKRTPLQRIISLAKIRSIGRHFGTSFIAPSA</sequence>
<keyword evidence="2" id="KW-1185">Reference proteome</keyword>